<feature type="region of interest" description="Disordered" evidence="1">
    <location>
        <begin position="129"/>
        <end position="154"/>
    </location>
</feature>
<dbReference type="OrthoDB" id="20774at2759"/>
<dbReference type="InterPro" id="IPR018846">
    <property type="entry name" value="Beta-prop_RSE1/DDB1/CPSF1_1st"/>
</dbReference>
<feature type="domain" description="RSE1/DDB1/CPSF1 first beta-propeller" evidence="2">
    <location>
        <begin position="66"/>
        <end position="486"/>
    </location>
</feature>
<organism evidence="3 4">
    <name type="scientific">Decorospora gaudefroyi</name>
    <dbReference type="NCBI Taxonomy" id="184978"/>
    <lineage>
        <taxon>Eukaryota</taxon>
        <taxon>Fungi</taxon>
        <taxon>Dikarya</taxon>
        <taxon>Ascomycota</taxon>
        <taxon>Pezizomycotina</taxon>
        <taxon>Dothideomycetes</taxon>
        <taxon>Pleosporomycetidae</taxon>
        <taxon>Pleosporales</taxon>
        <taxon>Pleosporineae</taxon>
        <taxon>Pleosporaceae</taxon>
        <taxon>Decorospora</taxon>
    </lineage>
</organism>
<sequence>MDHQAQVLTLVDGDWVSRPLDPYHVMANAQQHDIEMPDTATGPTYEPPEYGLLSQTIIATPLSKLILPANIRHKDLADIVMVGEDSLHLKEISAYGHLRHVASKTDFTDGRILAAKVFGEPREIPKAKGVGLPLPKNYRKHRPRRPTSADEEHVPPPEVVVLTLSTRTLMFLWARHTHTGTTMFNQATIKLPAGSSRFDRLGTYLAIDPKCRAIAVAAHEGRFILYKTKSMDRWRKDVRESSEPTTPIEDERIIPIKGRIMHMDFLSSGGSQDDYHVVLLFVVVHENRTRLTCFDWDCRQDLSKATARAELVSIPWEDLMPSLLIPLRRSSDFFLVSHSHISVYSNILSGQANAALISIVPRILAPIWPGDSQHSPQWTAWDKTPRNPEFLKEAFYIAREDGRIIYLARGPAGSVEIDEAGVWPNRIDAAFACLSVDNTESSQSYPDVLIAGGASNDGLLCKIGSWPTEYSYGVQYPGTNQFSYVETIPNYTPLTDLSVTQLSTPRAPDERQRSAIFVANGNSPHGEISELRYGIQALVDYSFSGMNGCASIWVVDHGSQMAEIEGTEKRQHYATFAITIPPETLVIRVVRTQPESHADFSGAWEHGTWDVFQTPTDDDPIEDGLLRDEETLSACPWSDEFSIQITRHEARILRRPSLQQVDSLTFGTSLLLASSKSTCPFFAVASRENGNAYVEIVKISGNGTFARMNRFRHELPCDPTCIEILDIDGFPHVLVSTFDSMMLLLRVSSELISTVMTISWKDGASGGLDKLCESAAVLSSAGKHVLVCAMRDGSLLSSQFEVQQNDIVHSNLQFVRMGNTSAKITRSETDPSAAFVSCGSDYCRVRCSTNGPSLLEIDSIWFTDRLHPEYTQSPVSAMYQLPFLPKLDAVGRNLGGFLFAVAGDRLLFSQLDSDVKWPTHDPSSPVPSDSKVVPRKLTTGAKPMKILYMQKLRRVLVATMEAKEERPPPCGYRVLHSSIKLLNVRDDRPITDPEVKQEGEALADRLAIAQCSLLHAERVYSMIEWPFVNHEGKKYSLIIVGTGIRMSPSKQTGRRLIFTTGKNGTKLELQKESNYDDPVYSIALWDNQTTISVVGETLRIDRFNGEAGQWRQLGKTTLHSGGIHISVDQPFVYVSTLQHSHICYRVADAERSPGLDFRQEFTDSRQRECTHHLVVAIPSPHNTPDVDKFVLVTDKKSSSISGLHQPPTQTHRNASATLFEAHLPGRTVIRLARGSIRPPWRCQPTRSSIPGILTDDILGACTDGTIFAFSILSAPARHLLRLLQNLVQVKAARDPRHQHTTVRQQRSNDISRLLMNNAEGNQEGVVRRKDVDPAYLERAQMRGARHKHVDGDLIKRWLEAGEGLEALVRQDADEEVWKLFVELAVGVDGAWGEGSAVENWEAVLCGRVRSWVEDVLMPVL</sequence>
<dbReference type="Pfam" id="PF10433">
    <property type="entry name" value="Beta-prop_RSE1_1st"/>
    <property type="match status" value="1"/>
</dbReference>
<dbReference type="Gene3D" id="2.130.10.10">
    <property type="entry name" value="YVTN repeat-like/Quinoprotein amine dehydrogenase"/>
    <property type="match status" value="3"/>
</dbReference>
<keyword evidence="4" id="KW-1185">Reference proteome</keyword>
<dbReference type="InterPro" id="IPR015943">
    <property type="entry name" value="WD40/YVTN_repeat-like_dom_sf"/>
</dbReference>
<accession>A0A6A5KUD4</accession>
<reference evidence="3" key="1">
    <citation type="submission" date="2020-01" db="EMBL/GenBank/DDBJ databases">
        <authorList>
            <consortium name="DOE Joint Genome Institute"/>
            <person name="Haridas S."/>
            <person name="Albert R."/>
            <person name="Binder M."/>
            <person name="Bloem J."/>
            <person name="Labutti K."/>
            <person name="Salamov A."/>
            <person name="Andreopoulos B."/>
            <person name="Baker S.E."/>
            <person name="Barry K."/>
            <person name="Bills G."/>
            <person name="Bluhm B.H."/>
            <person name="Cannon C."/>
            <person name="Castanera R."/>
            <person name="Culley D.E."/>
            <person name="Daum C."/>
            <person name="Ezra D."/>
            <person name="Gonzalez J.B."/>
            <person name="Henrissat B."/>
            <person name="Kuo A."/>
            <person name="Liang C."/>
            <person name="Lipzen A."/>
            <person name="Lutzoni F."/>
            <person name="Magnuson J."/>
            <person name="Mondo S."/>
            <person name="Nolan M."/>
            <person name="Ohm R."/>
            <person name="Pangilinan J."/>
            <person name="Park H.-J."/>
            <person name="Ramirez L."/>
            <person name="Alfaro M."/>
            <person name="Sun H."/>
            <person name="Tritt A."/>
            <person name="Yoshinaga Y."/>
            <person name="Zwiers L.-H."/>
            <person name="Turgeon B.G."/>
            <person name="Goodwin S.B."/>
            <person name="Spatafora J.W."/>
            <person name="Crous P.W."/>
            <person name="Grigoriev I.V."/>
        </authorList>
    </citation>
    <scope>NUCLEOTIDE SEQUENCE</scope>
    <source>
        <strain evidence="3">P77</strain>
    </source>
</reference>
<evidence type="ECO:0000313" key="3">
    <source>
        <dbReference type="EMBL" id="KAF1838911.1"/>
    </source>
</evidence>
<proteinExistence type="predicted"/>
<gene>
    <name evidence="3" type="ORF">BDW02DRAFT_620079</name>
</gene>
<dbReference type="PANTHER" id="PTHR10644">
    <property type="entry name" value="DNA REPAIR/RNA PROCESSING CPSF FAMILY"/>
    <property type="match status" value="1"/>
</dbReference>
<protein>
    <recommendedName>
        <fullName evidence="2">RSE1/DDB1/CPSF1 first beta-propeller domain-containing protein</fullName>
    </recommendedName>
</protein>
<evidence type="ECO:0000259" key="2">
    <source>
        <dbReference type="Pfam" id="PF10433"/>
    </source>
</evidence>
<dbReference type="EMBL" id="ML975248">
    <property type="protein sequence ID" value="KAF1838911.1"/>
    <property type="molecule type" value="Genomic_DNA"/>
</dbReference>
<dbReference type="InterPro" id="IPR050358">
    <property type="entry name" value="RSE1/DDB1/CFT1"/>
</dbReference>
<name>A0A6A5KUD4_9PLEO</name>
<evidence type="ECO:0000313" key="4">
    <source>
        <dbReference type="Proteomes" id="UP000800040"/>
    </source>
</evidence>
<dbReference type="Proteomes" id="UP000800040">
    <property type="component" value="Unassembled WGS sequence"/>
</dbReference>
<evidence type="ECO:0000256" key="1">
    <source>
        <dbReference type="SAM" id="MobiDB-lite"/>
    </source>
</evidence>